<dbReference type="Gene3D" id="3.40.30.10">
    <property type="entry name" value="Glutaredoxin"/>
    <property type="match status" value="1"/>
</dbReference>
<dbReference type="Pfam" id="PF00578">
    <property type="entry name" value="AhpC-TSA"/>
    <property type="match status" value="1"/>
</dbReference>
<organism evidence="2 3">
    <name type="scientific">Streptomyces thermoalcalitolerans</name>
    <dbReference type="NCBI Taxonomy" id="65605"/>
    <lineage>
        <taxon>Bacteria</taxon>
        <taxon>Bacillati</taxon>
        <taxon>Actinomycetota</taxon>
        <taxon>Actinomycetes</taxon>
        <taxon>Kitasatosporales</taxon>
        <taxon>Streptomycetaceae</taxon>
        <taxon>Streptomyces</taxon>
    </lineage>
</organism>
<feature type="domain" description="Alkyl hydroperoxide reductase subunit C/ Thiol specific antioxidant" evidence="1">
    <location>
        <begin position="39"/>
        <end position="127"/>
    </location>
</feature>
<name>A0ABP3YSR9_9ACTN</name>
<evidence type="ECO:0000313" key="3">
    <source>
        <dbReference type="Proteomes" id="UP001501005"/>
    </source>
</evidence>
<dbReference type="EMBL" id="BAAAHG010000004">
    <property type="protein sequence ID" value="GAA0904815.1"/>
    <property type="molecule type" value="Genomic_DNA"/>
</dbReference>
<dbReference type="InterPro" id="IPR036249">
    <property type="entry name" value="Thioredoxin-like_sf"/>
</dbReference>
<reference evidence="3" key="1">
    <citation type="journal article" date="2019" name="Int. J. Syst. Evol. Microbiol.">
        <title>The Global Catalogue of Microorganisms (GCM) 10K type strain sequencing project: providing services to taxonomists for standard genome sequencing and annotation.</title>
        <authorList>
            <consortium name="The Broad Institute Genomics Platform"/>
            <consortium name="The Broad Institute Genome Sequencing Center for Infectious Disease"/>
            <person name="Wu L."/>
            <person name="Ma J."/>
        </authorList>
    </citation>
    <scope>NUCLEOTIDE SEQUENCE [LARGE SCALE GENOMIC DNA]</scope>
    <source>
        <strain evidence="3">JCM 10673</strain>
    </source>
</reference>
<evidence type="ECO:0000259" key="1">
    <source>
        <dbReference type="Pfam" id="PF00578"/>
    </source>
</evidence>
<comment type="caution">
    <text evidence="2">The sequence shown here is derived from an EMBL/GenBank/DDBJ whole genome shotgun (WGS) entry which is preliminary data.</text>
</comment>
<keyword evidence="3" id="KW-1185">Reference proteome</keyword>
<gene>
    <name evidence="2" type="ORF">GCM10009549_08510</name>
</gene>
<dbReference type="RefSeq" id="WP_344046877.1">
    <property type="nucleotide sequence ID" value="NZ_BAAAHG010000004.1"/>
</dbReference>
<evidence type="ECO:0000313" key="2">
    <source>
        <dbReference type="EMBL" id="GAA0904815.1"/>
    </source>
</evidence>
<dbReference type="InterPro" id="IPR000866">
    <property type="entry name" value="AhpC/TSA"/>
</dbReference>
<dbReference type="Proteomes" id="UP001501005">
    <property type="component" value="Unassembled WGS sequence"/>
</dbReference>
<proteinExistence type="predicted"/>
<accession>A0ABP3YSR9</accession>
<sequence>MHTIVESTHGAVPVPSPDHEWTVLFFITEPGIGERLPHLAGCTTGLCTVRDEAAAFARANARVLGVSAHPPGHLRAFAESHDLGYPLAGDPDLALGRALGVPEVRAGERTLFDRAVVVLDSSGRVRALIHPVTDPGQHAALALEHLDRLRGHG</sequence>
<protein>
    <recommendedName>
        <fullName evidence="1">Alkyl hydroperoxide reductase subunit C/ Thiol specific antioxidant domain-containing protein</fullName>
    </recommendedName>
</protein>
<dbReference type="SUPFAM" id="SSF52833">
    <property type="entry name" value="Thioredoxin-like"/>
    <property type="match status" value="1"/>
</dbReference>